<reference evidence="2" key="1">
    <citation type="submission" date="2021-06" db="EMBL/GenBank/DDBJ databases">
        <title>Comparative genomics, transcriptomics and evolutionary studies reveal genomic signatures of adaptation to plant cell wall in hemibiotrophic fungi.</title>
        <authorList>
            <consortium name="DOE Joint Genome Institute"/>
            <person name="Baroncelli R."/>
            <person name="Diaz J.F."/>
            <person name="Benocci T."/>
            <person name="Peng M."/>
            <person name="Battaglia E."/>
            <person name="Haridas S."/>
            <person name="Andreopoulos W."/>
            <person name="Labutti K."/>
            <person name="Pangilinan J."/>
            <person name="Floch G.L."/>
            <person name="Makela M.R."/>
            <person name="Henrissat B."/>
            <person name="Grigoriev I.V."/>
            <person name="Crouch J.A."/>
            <person name="De Vries R.P."/>
            <person name="Sukno S.A."/>
            <person name="Thon M.R."/>
        </authorList>
    </citation>
    <scope>NUCLEOTIDE SEQUENCE</scope>
    <source>
        <strain evidence="2">CBS 102054</strain>
    </source>
</reference>
<evidence type="ECO:0000313" key="3">
    <source>
        <dbReference type="Proteomes" id="UP001243989"/>
    </source>
</evidence>
<dbReference type="Proteomes" id="UP001243989">
    <property type="component" value="Unassembled WGS sequence"/>
</dbReference>
<dbReference type="RefSeq" id="XP_060448771.1">
    <property type="nucleotide sequence ID" value="XM_060581996.1"/>
</dbReference>
<dbReference type="AlphaFoldDB" id="A0AAJ0EIN5"/>
<evidence type="ECO:0000313" key="2">
    <source>
        <dbReference type="EMBL" id="KAK1640164.1"/>
    </source>
</evidence>
<proteinExistence type="predicted"/>
<protein>
    <submittedName>
        <fullName evidence="2">Uncharacterized protein</fullName>
    </submittedName>
</protein>
<keyword evidence="3" id="KW-1185">Reference proteome</keyword>
<feature type="region of interest" description="Disordered" evidence="1">
    <location>
        <begin position="28"/>
        <end position="61"/>
    </location>
</feature>
<organism evidence="2 3">
    <name type="scientific">Colletotrichum phormii</name>
    <dbReference type="NCBI Taxonomy" id="359342"/>
    <lineage>
        <taxon>Eukaryota</taxon>
        <taxon>Fungi</taxon>
        <taxon>Dikarya</taxon>
        <taxon>Ascomycota</taxon>
        <taxon>Pezizomycotina</taxon>
        <taxon>Sordariomycetes</taxon>
        <taxon>Hypocreomycetidae</taxon>
        <taxon>Glomerellales</taxon>
        <taxon>Glomerellaceae</taxon>
        <taxon>Colletotrichum</taxon>
        <taxon>Colletotrichum acutatum species complex</taxon>
    </lineage>
</organism>
<gene>
    <name evidence="2" type="ORF">BDP81DRAFT_159167</name>
</gene>
<evidence type="ECO:0000256" key="1">
    <source>
        <dbReference type="SAM" id="MobiDB-lite"/>
    </source>
</evidence>
<sequence length="164" mass="18548">METLFFSQTEWHRVVWRKRGLETESKTTFLSNEGLSKETRVPGELGREEGNREGRRDNKRQGQCEGTLEALIWGRGRLKFWMRERVTQRPERERERGVDKCAETKTSGSSLPTFFPCLALRIPCLAFPFINPLHPGTPSTKYICSSGLSDGSGGECLHQGSLGT</sequence>
<dbReference type="EMBL" id="JAHMHQ010000004">
    <property type="protein sequence ID" value="KAK1640164.1"/>
    <property type="molecule type" value="Genomic_DNA"/>
</dbReference>
<accession>A0AAJ0EIN5</accession>
<name>A0AAJ0EIN5_9PEZI</name>
<comment type="caution">
    <text evidence="2">The sequence shown here is derived from an EMBL/GenBank/DDBJ whole genome shotgun (WGS) entry which is preliminary data.</text>
</comment>
<feature type="compositionally biased region" description="Basic and acidic residues" evidence="1">
    <location>
        <begin position="35"/>
        <end position="61"/>
    </location>
</feature>
<dbReference type="GeneID" id="85466858"/>